<organism evidence="1 2">
    <name type="scientific">Paraburkholderia phenazinium</name>
    <dbReference type="NCBI Taxonomy" id="60549"/>
    <lineage>
        <taxon>Bacteria</taxon>
        <taxon>Pseudomonadati</taxon>
        <taxon>Pseudomonadota</taxon>
        <taxon>Betaproteobacteria</taxon>
        <taxon>Burkholderiales</taxon>
        <taxon>Burkholderiaceae</taxon>
        <taxon>Paraburkholderia</taxon>
    </lineage>
</organism>
<dbReference type="RefSeq" id="WP_074266574.1">
    <property type="nucleotide sequence ID" value="NZ_FSRM01000002.1"/>
</dbReference>
<dbReference type="InterPro" id="IPR025427">
    <property type="entry name" value="DUF4160"/>
</dbReference>
<evidence type="ECO:0000313" key="2">
    <source>
        <dbReference type="Proteomes" id="UP000184693"/>
    </source>
</evidence>
<name>A0A1N6JIU1_9BURK</name>
<dbReference type="EMBL" id="FSRM01000002">
    <property type="protein sequence ID" value="SIO44111.1"/>
    <property type="molecule type" value="Genomic_DNA"/>
</dbReference>
<gene>
    <name evidence="1" type="ORF">SAMN05444168_4484</name>
</gene>
<dbReference type="OrthoDB" id="122670at2"/>
<reference evidence="1 2" key="1">
    <citation type="submission" date="2016-11" db="EMBL/GenBank/DDBJ databases">
        <authorList>
            <person name="Jaros S."/>
            <person name="Januszkiewicz K."/>
            <person name="Wedrychowicz H."/>
        </authorList>
    </citation>
    <scope>NUCLEOTIDE SEQUENCE [LARGE SCALE GENOMIC DNA]</scope>
    <source>
        <strain evidence="1 2">GAS86</strain>
    </source>
</reference>
<dbReference type="AlphaFoldDB" id="A0A1N6JIU1"/>
<sequence>MPIIARIDGLIIVIYPHDHTPPHVHVLGPDGEIIYELNCPAGPVSIREVRGYSEREARKLAKRVNELVPFLCSAWKGIHA</sequence>
<dbReference type="Pfam" id="PF13711">
    <property type="entry name" value="DUF4160"/>
    <property type="match status" value="1"/>
</dbReference>
<protein>
    <recommendedName>
        <fullName evidence="3">DUF4160 domain-containing protein</fullName>
    </recommendedName>
</protein>
<proteinExistence type="predicted"/>
<accession>A0A1N6JIU1</accession>
<evidence type="ECO:0000313" key="1">
    <source>
        <dbReference type="EMBL" id="SIO44111.1"/>
    </source>
</evidence>
<dbReference type="Proteomes" id="UP000184693">
    <property type="component" value="Unassembled WGS sequence"/>
</dbReference>
<evidence type="ECO:0008006" key="3">
    <source>
        <dbReference type="Google" id="ProtNLM"/>
    </source>
</evidence>